<gene>
    <name evidence="1" type="ORF">MKAN_02605</name>
</gene>
<dbReference type="eggNOG" id="ENOG50322NS">
    <property type="taxonomic scope" value="Bacteria"/>
</dbReference>
<dbReference type="Proteomes" id="UP000017786">
    <property type="component" value="Chromosome"/>
</dbReference>
<organism evidence="1 2">
    <name type="scientific">Mycobacterium kansasii ATCC 12478</name>
    <dbReference type="NCBI Taxonomy" id="557599"/>
    <lineage>
        <taxon>Bacteria</taxon>
        <taxon>Bacillati</taxon>
        <taxon>Actinomycetota</taxon>
        <taxon>Actinomycetes</taxon>
        <taxon>Mycobacteriales</taxon>
        <taxon>Mycobacteriaceae</taxon>
        <taxon>Mycobacterium</taxon>
    </lineage>
</organism>
<dbReference type="AlphaFoldDB" id="U5WXU4"/>
<evidence type="ECO:0000313" key="2">
    <source>
        <dbReference type="Proteomes" id="UP000017786"/>
    </source>
</evidence>
<dbReference type="HOGENOM" id="CLU_1650267_0_0_11"/>
<proteinExistence type="predicted"/>
<dbReference type="KEGG" id="mkn:MKAN_02605"/>
<dbReference type="EMBL" id="CP006835">
    <property type="protein sequence ID" value="AGZ53959.1"/>
    <property type="molecule type" value="Genomic_DNA"/>
</dbReference>
<evidence type="ECO:0000313" key="1">
    <source>
        <dbReference type="EMBL" id="AGZ53959.1"/>
    </source>
</evidence>
<accession>U5WXU4</accession>
<name>U5WXU4_MYCKA</name>
<sequence length="160" mass="17531">MDTPRVAASLAKGAARQNERGNGDAWTWGSGPVVAAWPTERTLQRCVPMAIDQTLIVLDWNSRPPFEGWAAATGAYNAATDKSTPLLDRALHDEFVGMLEWDRELVGSARTGRDRGLPQAHLRALRAAGLDEDFVVTYAIALGYTGDLKRLREHYRAASP</sequence>
<protein>
    <submittedName>
        <fullName evidence="1">Uncharacterized protein</fullName>
    </submittedName>
</protein>
<reference evidence="1 2" key="1">
    <citation type="submission" date="2013-10" db="EMBL/GenBank/DDBJ databases">
        <title>Genome sequence of Mycobacterium kansasii.</title>
        <authorList>
            <consortium name="McGill University Mycobacterium genome consortium"/>
            <person name="Veyrier F.J."/>
            <person name="Behr M.A."/>
        </authorList>
    </citation>
    <scope>NUCLEOTIDE SEQUENCE [LARGE SCALE GENOMIC DNA]</scope>
    <source>
        <strain evidence="1 2">ATCC 12478</strain>
    </source>
</reference>